<proteinExistence type="predicted"/>
<evidence type="ECO:0000313" key="3">
    <source>
        <dbReference type="Proteomes" id="UP000291106"/>
    </source>
</evidence>
<dbReference type="Proteomes" id="UP000291106">
    <property type="component" value="Chromosome"/>
</dbReference>
<dbReference type="KEGG" id="smai:EXU30_19715"/>
<keyword evidence="3" id="KW-1185">Reference proteome</keyword>
<feature type="compositionally biased region" description="Basic and acidic residues" evidence="1">
    <location>
        <begin position="128"/>
        <end position="139"/>
    </location>
</feature>
<dbReference type="AlphaFoldDB" id="A0A411PMA8"/>
<dbReference type="EMBL" id="CP036200">
    <property type="protein sequence ID" value="QBF84653.1"/>
    <property type="molecule type" value="Genomic_DNA"/>
</dbReference>
<gene>
    <name evidence="2" type="ORF">EXU30_19715</name>
</gene>
<feature type="region of interest" description="Disordered" evidence="1">
    <location>
        <begin position="127"/>
        <end position="154"/>
    </location>
</feature>
<protein>
    <submittedName>
        <fullName evidence="2">Uncharacterized protein</fullName>
    </submittedName>
</protein>
<evidence type="ECO:0000313" key="2">
    <source>
        <dbReference type="EMBL" id="QBF84653.1"/>
    </source>
</evidence>
<evidence type="ECO:0000256" key="1">
    <source>
        <dbReference type="SAM" id="MobiDB-lite"/>
    </source>
</evidence>
<reference evidence="2 3" key="1">
    <citation type="submission" date="2019-02" db="EMBL/GenBank/DDBJ databases">
        <title>Shewanella sp. D4-2 isolated from Dokdo Island.</title>
        <authorList>
            <person name="Baek K."/>
        </authorList>
    </citation>
    <scope>NUCLEOTIDE SEQUENCE [LARGE SCALE GENOMIC DNA]</scope>
    <source>
        <strain evidence="2 3">D4-2</strain>
    </source>
</reference>
<dbReference type="RefSeq" id="WP_130602977.1">
    <property type="nucleotide sequence ID" value="NZ_CP036200.1"/>
</dbReference>
<organism evidence="2 3">
    <name type="scientific">Shewanella maritima</name>
    <dbReference type="NCBI Taxonomy" id="2520507"/>
    <lineage>
        <taxon>Bacteria</taxon>
        <taxon>Pseudomonadati</taxon>
        <taxon>Pseudomonadota</taxon>
        <taxon>Gammaproteobacteria</taxon>
        <taxon>Alteromonadales</taxon>
        <taxon>Shewanellaceae</taxon>
        <taxon>Shewanella</taxon>
    </lineage>
</organism>
<sequence>MAQYQSSRGMTTLEAKRLNTERFGASLSQIDAMQLPAKPVEVKRDIDADIDRPYQELKDYIMQCIAKGDEPDQQKLLQYDERYIYERFRMFHFVTGSNPDADKFRYWREKYIEIGQLRQLAAQPSKAMRPDYALKDSNKLRGLTRPQPNTNTEV</sequence>
<accession>A0A411PMA8</accession>
<name>A0A411PMA8_9GAMM</name>